<reference evidence="1 2" key="1">
    <citation type="journal article" date="2018" name="Nat. Biotechnol.">
        <title>A standardized bacterial taxonomy based on genome phylogeny substantially revises the tree of life.</title>
        <authorList>
            <person name="Parks D.H."/>
            <person name="Chuvochina M."/>
            <person name="Waite D.W."/>
            <person name="Rinke C."/>
            <person name="Skarshewski A."/>
            <person name="Chaumeil P.A."/>
            <person name="Hugenholtz P."/>
        </authorList>
    </citation>
    <scope>NUCLEOTIDE SEQUENCE [LARGE SCALE GENOMIC DNA]</scope>
    <source>
        <strain evidence="1">UBA9956</strain>
    </source>
</reference>
<evidence type="ECO:0000313" key="2">
    <source>
        <dbReference type="Proteomes" id="UP000264062"/>
    </source>
</evidence>
<comment type="caution">
    <text evidence="1">The sequence shown here is derived from an EMBL/GenBank/DDBJ whole genome shotgun (WGS) entry which is preliminary data.</text>
</comment>
<dbReference type="Proteomes" id="UP000264062">
    <property type="component" value="Unassembled WGS sequence"/>
</dbReference>
<accession>A0A350H802</accession>
<gene>
    <name evidence="1" type="ORF">DCW38_00580</name>
</gene>
<proteinExistence type="predicted"/>
<protein>
    <submittedName>
        <fullName evidence="1">Uncharacterized protein</fullName>
    </submittedName>
</protein>
<evidence type="ECO:0000313" key="1">
    <source>
        <dbReference type="EMBL" id="HAV91668.1"/>
    </source>
</evidence>
<name>A0A350H802_UNCW3</name>
<organism evidence="1 2">
    <name type="scientific">candidate division WOR-3 bacterium</name>
    <dbReference type="NCBI Taxonomy" id="2052148"/>
    <lineage>
        <taxon>Bacteria</taxon>
        <taxon>Bacteria division WOR-3</taxon>
    </lineage>
</organism>
<sequence>MKKILFSVFLFLSFITLFAGVKENILNVFEKNGIPKEVIVIAISALPIFELRLGLPVAVELFDIPLPEAFLLSFIGNIL</sequence>
<dbReference type="AlphaFoldDB" id="A0A350H802"/>
<feature type="non-terminal residue" evidence="1">
    <location>
        <position position="79"/>
    </location>
</feature>
<dbReference type="EMBL" id="DMZY01000020">
    <property type="protein sequence ID" value="HAV91668.1"/>
    <property type="molecule type" value="Genomic_DNA"/>
</dbReference>